<comment type="caution">
    <text evidence="12">The sequence shown here is derived from an EMBL/GenBank/DDBJ whole genome shotgun (WGS) entry which is preliminary data.</text>
</comment>
<feature type="domain" description="Radical SAM core" evidence="11">
    <location>
        <begin position="1"/>
        <end position="232"/>
    </location>
</feature>
<comment type="subcellular location">
    <subcellularLocation>
        <location evidence="10">Cytoplasm</location>
    </subcellularLocation>
</comment>
<dbReference type="GO" id="GO:0046872">
    <property type="term" value="F:metal ion binding"/>
    <property type="evidence" value="ECO:0007669"/>
    <property type="project" value="UniProtKB-UniRule"/>
</dbReference>
<dbReference type="InterPro" id="IPR007197">
    <property type="entry name" value="rSAM"/>
</dbReference>
<comment type="function">
    <text evidence="10">Probably acts as a heme chaperone, transferring heme to an unknown acceptor. Binds one molecule of heme per monomer, possibly covalently. Binds 1 [4Fe-4S] cluster. The cluster is coordinated with 3 cysteines and an exchangeable S-adenosyl-L-methionine.</text>
</comment>
<keyword evidence="10" id="KW-0963">Cytoplasm</keyword>
<evidence type="ECO:0000259" key="11">
    <source>
        <dbReference type="PROSITE" id="PS51918"/>
    </source>
</evidence>
<name>A0A848IRP6_9BACT</name>
<evidence type="ECO:0000256" key="1">
    <source>
        <dbReference type="ARBA" id="ARBA00001966"/>
    </source>
</evidence>
<keyword evidence="6 10" id="KW-0479">Metal-binding</keyword>
<evidence type="ECO:0000256" key="8">
    <source>
        <dbReference type="ARBA" id="ARBA00023014"/>
    </source>
</evidence>
<evidence type="ECO:0000256" key="4">
    <source>
        <dbReference type="ARBA" id="ARBA00022617"/>
    </source>
</evidence>
<dbReference type="Pfam" id="PF06969">
    <property type="entry name" value="HemN_C"/>
    <property type="match status" value="1"/>
</dbReference>
<dbReference type="InterPro" id="IPR010723">
    <property type="entry name" value="HemN_C"/>
</dbReference>
<evidence type="ECO:0000256" key="7">
    <source>
        <dbReference type="ARBA" id="ARBA00023004"/>
    </source>
</evidence>
<sequence>MSGIYIHIPFCKQACHYCDFHFSTNLKNIDALVDAMLTEINLRKDFFKDAEIKTLYFGGGTPSTLNQKNIDAIINELNSSFTLPSNLSEFTFEANPDDITKQKLLKWKISGVDRLSIGIQSFNEEILKFLNRAHNAEMAVKALEDCKNTGFNRFSLDLIYGIPGRNLNEWRKDVEKALSYNPEHISAYSLTIEEKTVFGNWLKKGRIKPMEDNDVIDQYLLLVQILEDHGYEHYEVSNFAKPGCRAVHNTSYWNAIPYLGIGPSAHSFKNDQRFWNVSNNAKYISSLKSGILPIENEVLSIKDQMNEYLMTKLRLIEGIDTIEFKNRFGSDIMKDHENYFQEISSAGLGEFRNNFYKLTTRGKLFADEIASNLFY</sequence>
<dbReference type="NCBIfam" id="TIGR00539">
    <property type="entry name" value="hemN_rel"/>
    <property type="match status" value="1"/>
</dbReference>
<keyword evidence="8 10" id="KW-0411">Iron-sulfur</keyword>
<dbReference type="SFLD" id="SFLDF00562">
    <property type="entry name" value="HemN-like__clustered_with_heat"/>
    <property type="match status" value="1"/>
</dbReference>
<comment type="cofactor">
    <cofactor evidence="1">
        <name>[4Fe-4S] cluster</name>
        <dbReference type="ChEBI" id="CHEBI:49883"/>
    </cofactor>
</comment>
<dbReference type="RefSeq" id="WP_169677755.1">
    <property type="nucleotide sequence ID" value="NZ_JABBNU010000001.1"/>
</dbReference>
<dbReference type="InterPro" id="IPR004559">
    <property type="entry name" value="HemW-like"/>
</dbReference>
<dbReference type="GO" id="GO:0004109">
    <property type="term" value="F:coproporphyrinogen oxidase activity"/>
    <property type="evidence" value="ECO:0007669"/>
    <property type="project" value="InterPro"/>
</dbReference>
<dbReference type="Gene3D" id="3.20.20.70">
    <property type="entry name" value="Aldolase class I"/>
    <property type="match status" value="1"/>
</dbReference>
<proteinExistence type="inferred from homology"/>
<dbReference type="PROSITE" id="PS51918">
    <property type="entry name" value="RADICAL_SAM"/>
    <property type="match status" value="1"/>
</dbReference>
<dbReference type="SUPFAM" id="SSF102114">
    <property type="entry name" value="Radical SAM enzymes"/>
    <property type="match status" value="1"/>
</dbReference>
<evidence type="ECO:0000256" key="3">
    <source>
        <dbReference type="ARBA" id="ARBA00017228"/>
    </source>
</evidence>
<protein>
    <recommendedName>
        <fullName evidence="3 10">Heme chaperone HemW</fullName>
    </recommendedName>
</protein>
<evidence type="ECO:0000256" key="6">
    <source>
        <dbReference type="ARBA" id="ARBA00022723"/>
    </source>
</evidence>
<dbReference type="AlphaFoldDB" id="A0A848IRP6"/>
<keyword evidence="13" id="KW-1185">Reference proteome</keyword>
<dbReference type="PANTHER" id="PTHR13932:SF5">
    <property type="entry name" value="RADICAL S-ADENOSYL METHIONINE DOMAIN-CONTAINING PROTEIN 1, MITOCHONDRIAL"/>
    <property type="match status" value="1"/>
</dbReference>
<dbReference type="InterPro" id="IPR013785">
    <property type="entry name" value="Aldolase_TIM"/>
</dbReference>
<evidence type="ECO:0000256" key="9">
    <source>
        <dbReference type="ARBA" id="ARBA00023186"/>
    </source>
</evidence>
<dbReference type="PANTHER" id="PTHR13932">
    <property type="entry name" value="COPROPORPHYRINIGEN III OXIDASE"/>
    <property type="match status" value="1"/>
</dbReference>
<keyword evidence="7 10" id="KW-0408">Iron</keyword>
<dbReference type="Pfam" id="PF04055">
    <property type="entry name" value="Radical_SAM"/>
    <property type="match status" value="1"/>
</dbReference>
<reference evidence="12 13" key="1">
    <citation type="submission" date="2020-04" db="EMBL/GenBank/DDBJ databases">
        <title>Flammeovirgaceae bacterium KN852 isolated from deep sea.</title>
        <authorList>
            <person name="Zhang D.-C."/>
        </authorList>
    </citation>
    <scope>NUCLEOTIDE SEQUENCE [LARGE SCALE GENOMIC DNA]</scope>
    <source>
        <strain evidence="12 13">KN852</strain>
    </source>
</reference>
<comment type="similarity">
    <text evidence="2">Belongs to the anaerobic coproporphyrinogen-III oxidase family. HemW subfamily.</text>
</comment>
<evidence type="ECO:0000256" key="10">
    <source>
        <dbReference type="RuleBase" id="RU364116"/>
    </source>
</evidence>
<keyword evidence="10" id="KW-0004">4Fe-4S</keyword>
<keyword evidence="5 10" id="KW-0949">S-adenosyl-L-methionine</keyword>
<dbReference type="EMBL" id="JABBNU010000001">
    <property type="protein sequence ID" value="NMM47143.1"/>
    <property type="molecule type" value="Genomic_DNA"/>
</dbReference>
<dbReference type="Proteomes" id="UP000559010">
    <property type="component" value="Unassembled WGS sequence"/>
</dbReference>
<evidence type="ECO:0000313" key="13">
    <source>
        <dbReference type="Proteomes" id="UP000559010"/>
    </source>
</evidence>
<organism evidence="12 13">
    <name type="scientific">Marinigracilibium pacificum</name>
    <dbReference type="NCBI Taxonomy" id="2729599"/>
    <lineage>
        <taxon>Bacteria</taxon>
        <taxon>Pseudomonadati</taxon>
        <taxon>Bacteroidota</taxon>
        <taxon>Cytophagia</taxon>
        <taxon>Cytophagales</taxon>
        <taxon>Flammeovirgaceae</taxon>
        <taxon>Marinigracilibium</taxon>
    </lineage>
</organism>
<dbReference type="GO" id="GO:0051539">
    <property type="term" value="F:4 iron, 4 sulfur cluster binding"/>
    <property type="evidence" value="ECO:0007669"/>
    <property type="project" value="UniProtKB-UniRule"/>
</dbReference>
<dbReference type="GO" id="GO:0005737">
    <property type="term" value="C:cytoplasm"/>
    <property type="evidence" value="ECO:0007669"/>
    <property type="project" value="UniProtKB-SubCell"/>
</dbReference>
<dbReference type="GO" id="GO:0006779">
    <property type="term" value="P:porphyrin-containing compound biosynthetic process"/>
    <property type="evidence" value="ECO:0007669"/>
    <property type="project" value="InterPro"/>
</dbReference>
<dbReference type="SFLD" id="SFLDS00029">
    <property type="entry name" value="Radical_SAM"/>
    <property type="match status" value="1"/>
</dbReference>
<dbReference type="SFLD" id="SFLDF00288">
    <property type="entry name" value="HemN-like__clustered_with_nucl"/>
    <property type="match status" value="1"/>
</dbReference>
<gene>
    <name evidence="12" type="primary">hemW</name>
    <name evidence="12" type="ORF">HH304_01935</name>
</gene>
<evidence type="ECO:0000256" key="5">
    <source>
        <dbReference type="ARBA" id="ARBA00022691"/>
    </source>
</evidence>
<dbReference type="InterPro" id="IPR006638">
    <property type="entry name" value="Elp3/MiaA/NifB-like_rSAM"/>
</dbReference>
<keyword evidence="4 10" id="KW-0349">Heme</keyword>
<dbReference type="InterPro" id="IPR034505">
    <property type="entry name" value="Coproporphyrinogen-III_oxidase"/>
</dbReference>
<evidence type="ECO:0000313" key="12">
    <source>
        <dbReference type="EMBL" id="NMM47143.1"/>
    </source>
</evidence>
<evidence type="ECO:0000256" key="2">
    <source>
        <dbReference type="ARBA" id="ARBA00006100"/>
    </source>
</evidence>
<accession>A0A848IRP6</accession>
<keyword evidence="9 10" id="KW-0143">Chaperone</keyword>
<dbReference type="SMART" id="SM00729">
    <property type="entry name" value="Elp3"/>
    <property type="match status" value="1"/>
</dbReference>
<dbReference type="InterPro" id="IPR058240">
    <property type="entry name" value="rSAM_sf"/>
</dbReference>
<dbReference type="SFLD" id="SFLDG01065">
    <property type="entry name" value="anaerobic_coproporphyrinogen-I"/>
    <property type="match status" value="1"/>
</dbReference>